<reference evidence="2 3" key="1">
    <citation type="journal article" date="2016" name="Genome Biol. Evol.">
        <title>Gene Family Evolution Reflects Adaptation to Soil Environmental Stressors in the Genome of the Collembolan Orchesella cincta.</title>
        <authorList>
            <person name="Faddeeva-Vakhrusheva A."/>
            <person name="Derks M.F."/>
            <person name="Anvar S.Y."/>
            <person name="Agamennone V."/>
            <person name="Suring W."/>
            <person name="Smit S."/>
            <person name="van Straalen N.M."/>
            <person name="Roelofs D."/>
        </authorList>
    </citation>
    <scope>NUCLEOTIDE SEQUENCE [LARGE SCALE GENOMIC DNA]</scope>
    <source>
        <tissue evidence="2">Mixed pool</tissue>
    </source>
</reference>
<gene>
    <name evidence="2" type="ORF">Ocin01_07659</name>
</gene>
<evidence type="ECO:0000313" key="2">
    <source>
        <dbReference type="EMBL" id="ODM98997.1"/>
    </source>
</evidence>
<organism evidence="2 3">
    <name type="scientific">Orchesella cincta</name>
    <name type="common">Springtail</name>
    <name type="synonym">Podura cincta</name>
    <dbReference type="NCBI Taxonomy" id="48709"/>
    <lineage>
        <taxon>Eukaryota</taxon>
        <taxon>Metazoa</taxon>
        <taxon>Ecdysozoa</taxon>
        <taxon>Arthropoda</taxon>
        <taxon>Hexapoda</taxon>
        <taxon>Collembola</taxon>
        <taxon>Entomobryomorpha</taxon>
        <taxon>Entomobryoidea</taxon>
        <taxon>Orchesellidae</taxon>
        <taxon>Orchesellinae</taxon>
        <taxon>Orchesella</taxon>
    </lineage>
</organism>
<feature type="region of interest" description="Disordered" evidence="1">
    <location>
        <begin position="1"/>
        <end position="79"/>
    </location>
</feature>
<dbReference type="AlphaFoldDB" id="A0A1D2N120"/>
<name>A0A1D2N120_ORCCI</name>
<keyword evidence="3" id="KW-1185">Reference proteome</keyword>
<protein>
    <submittedName>
        <fullName evidence="2">Uncharacterized protein</fullName>
    </submittedName>
</protein>
<accession>A0A1D2N120</accession>
<dbReference type="Proteomes" id="UP000094527">
    <property type="component" value="Unassembled WGS sequence"/>
</dbReference>
<evidence type="ECO:0000256" key="1">
    <source>
        <dbReference type="SAM" id="MobiDB-lite"/>
    </source>
</evidence>
<comment type="caution">
    <text evidence="2">The sequence shown here is derived from an EMBL/GenBank/DDBJ whole genome shotgun (WGS) entry which is preliminary data.</text>
</comment>
<dbReference type="EMBL" id="LJIJ01000304">
    <property type="protein sequence ID" value="ODM98997.1"/>
    <property type="molecule type" value="Genomic_DNA"/>
</dbReference>
<sequence length="142" mass="15055">MEEDSASAPAETHPLLPLQTESGGGGGNGGSDTSVQDPGPSSNPNPTNDDDVTDDCCRRSTPPCADDEGVISSEPKSGGEYTAIIEMLKDAEKAANDPDYEEKVHARRFGAIKYNPRNQESSFGPVDYFCAFFQCCAVCIEG</sequence>
<proteinExistence type="predicted"/>
<evidence type="ECO:0000313" key="3">
    <source>
        <dbReference type="Proteomes" id="UP000094527"/>
    </source>
</evidence>